<keyword evidence="2" id="KW-0539">Nucleus</keyword>
<dbReference type="GO" id="GO:0003700">
    <property type="term" value="F:DNA-binding transcription factor activity"/>
    <property type="evidence" value="ECO:0007669"/>
    <property type="project" value="TreeGrafter"/>
</dbReference>
<dbReference type="Pfam" id="PF11951">
    <property type="entry name" value="Fungal_trans_2"/>
    <property type="match status" value="1"/>
</dbReference>
<reference evidence="3" key="1">
    <citation type="submission" date="2016-12" db="EMBL/GenBank/DDBJ databases">
        <title>The genomes of Aspergillus section Nigri reveals drivers in fungal speciation.</title>
        <authorList>
            <consortium name="DOE Joint Genome Institute"/>
            <person name="Vesth T.C."/>
            <person name="Nybo J."/>
            <person name="Theobald S."/>
            <person name="Brandl J."/>
            <person name="Frisvad J.C."/>
            <person name="Nielsen K.F."/>
            <person name="Lyhne E.K."/>
            <person name="Kogle M.E."/>
            <person name="Kuo A."/>
            <person name="Riley R."/>
            <person name="Clum A."/>
            <person name="Nolan M."/>
            <person name="Lipzen A."/>
            <person name="Salamov A."/>
            <person name="Henrissat B."/>
            <person name="Wiebenga A."/>
            <person name="De Vries R.P."/>
            <person name="Grigoriev I.V."/>
            <person name="Mortensen U.H."/>
            <person name="Andersen M.R."/>
            <person name="Baker S.E."/>
        </authorList>
    </citation>
    <scope>NUCLEOTIDE SEQUENCE [LARGE SCALE GENOMIC DNA]</scope>
    <source>
        <strain evidence="3">CBS 113365</strain>
    </source>
</reference>
<dbReference type="AlphaFoldDB" id="A0A319AYD7"/>
<organism evidence="3 4">
    <name type="scientific">Aspergillus vadensis (strain CBS 113365 / IMI 142717 / IBT 24658)</name>
    <dbReference type="NCBI Taxonomy" id="1448311"/>
    <lineage>
        <taxon>Eukaryota</taxon>
        <taxon>Fungi</taxon>
        <taxon>Dikarya</taxon>
        <taxon>Ascomycota</taxon>
        <taxon>Pezizomycotina</taxon>
        <taxon>Eurotiomycetes</taxon>
        <taxon>Eurotiomycetidae</taxon>
        <taxon>Eurotiales</taxon>
        <taxon>Aspergillaceae</taxon>
        <taxon>Aspergillus</taxon>
        <taxon>Aspergillus subgen. Circumdati</taxon>
    </lineage>
</organism>
<evidence type="ECO:0000313" key="4">
    <source>
        <dbReference type="Proteomes" id="UP000248405"/>
    </source>
</evidence>
<gene>
    <name evidence="3" type="ORF">BO88DRAFT_350335</name>
</gene>
<dbReference type="GO" id="GO:0005634">
    <property type="term" value="C:nucleus"/>
    <property type="evidence" value="ECO:0007669"/>
    <property type="project" value="UniProtKB-SubCell"/>
</dbReference>
<dbReference type="Proteomes" id="UP000248405">
    <property type="component" value="Unassembled WGS sequence"/>
</dbReference>
<comment type="subcellular location">
    <subcellularLocation>
        <location evidence="1">Nucleus</location>
    </subcellularLocation>
</comment>
<accession>A0A319AYD7</accession>
<evidence type="ECO:0008006" key="5">
    <source>
        <dbReference type="Google" id="ProtNLM"/>
    </source>
</evidence>
<dbReference type="GO" id="GO:0045944">
    <property type="term" value="P:positive regulation of transcription by RNA polymerase II"/>
    <property type="evidence" value="ECO:0007669"/>
    <property type="project" value="TreeGrafter"/>
</dbReference>
<dbReference type="RefSeq" id="XP_025558589.1">
    <property type="nucleotide sequence ID" value="XM_025703494.1"/>
</dbReference>
<dbReference type="GeneID" id="37208086"/>
<name>A0A319AYD7_ASPVC</name>
<dbReference type="EMBL" id="KZ821641">
    <property type="protein sequence ID" value="PYH64795.1"/>
    <property type="molecule type" value="Genomic_DNA"/>
</dbReference>
<dbReference type="GO" id="GO:0000976">
    <property type="term" value="F:transcription cis-regulatory region binding"/>
    <property type="evidence" value="ECO:0007669"/>
    <property type="project" value="TreeGrafter"/>
</dbReference>
<dbReference type="InterPro" id="IPR021858">
    <property type="entry name" value="Fun_TF"/>
</dbReference>
<dbReference type="OrthoDB" id="3477330at2759"/>
<keyword evidence="4" id="KW-1185">Reference proteome</keyword>
<dbReference type="PANTHER" id="PTHR37534:SF49">
    <property type="entry name" value="LYSINE BIOSYNTHESIS REGULATORY PROTEIN LYS14"/>
    <property type="match status" value="1"/>
</dbReference>
<sequence length="403" mass="46146">MNSMPVTALNRTSEDPMLLAFFETVICSSSTLVDNVQSNPYRYLMLPMALSSEGIYHAALAISANTLRLSQVRYRVPALEHHHRALLHLKYLLGQDNWTDREMDEILGLVMMLCWFEISDHSCPSWVTHLNGFQNVTSARKQRRWKTPSQHSQELLNFFDRYFVFHLVLARTAFRWDGPQKHPCLSALPPSPSSDIIDPYMGFSHALLLLINKVTDLAWQEHALDIQSAYGLKHSLEVLRQMPPHVDINLHSGKECMVIAEANRLGALLLLHEICSSSTSTSSCPSFTSEEKLRYVRQILNLIQTHKSNMMRTAVLPLWPLFLAGCCAWDDEDRVVVLQIFQEWEAIRRFGNITPAREVIEMVWRRRDLSLIENANDAMSGGTARFEWEHAMTMLGGWKLALT</sequence>
<evidence type="ECO:0000313" key="3">
    <source>
        <dbReference type="EMBL" id="PYH64795.1"/>
    </source>
</evidence>
<evidence type="ECO:0000256" key="2">
    <source>
        <dbReference type="ARBA" id="ARBA00023242"/>
    </source>
</evidence>
<dbReference type="PANTHER" id="PTHR37534">
    <property type="entry name" value="TRANSCRIPTIONAL ACTIVATOR PROTEIN UGA3"/>
    <property type="match status" value="1"/>
</dbReference>
<protein>
    <recommendedName>
        <fullName evidence="5">Zn(II)2Cys6 transcription factor</fullName>
    </recommendedName>
</protein>
<proteinExistence type="predicted"/>
<evidence type="ECO:0000256" key="1">
    <source>
        <dbReference type="ARBA" id="ARBA00004123"/>
    </source>
</evidence>